<gene>
    <name evidence="2" type="ORF">HG15A2_02310</name>
</gene>
<evidence type="ECO:0008006" key="4">
    <source>
        <dbReference type="Google" id="ProtNLM"/>
    </source>
</evidence>
<dbReference type="AlphaFoldDB" id="A0A517MQ28"/>
<name>A0A517MQ28_9BACT</name>
<feature type="chain" id="PRO_5021818951" description="PEP-CTERM protein-sorting domain-containing protein" evidence="1">
    <location>
        <begin position="20"/>
        <end position="278"/>
    </location>
</feature>
<keyword evidence="1" id="KW-0732">Signal</keyword>
<dbReference type="KEGG" id="amob:HG15A2_02310"/>
<dbReference type="Proteomes" id="UP000319852">
    <property type="component" value="Chromosome"/>
</dbReference>
<proteinExistence type="predicted"/>
<reference evidence="2 3" key="1">
    <citation type="submission" date="2019-02" db="EMBL/GenBank/DDBJ databases">
        <title>Deep-cultivation of Planctomycetes and their phenomic and genomic characterization uncovers novel biology.</title>
        <authorList>
            <person name="Wiegand S."/>
            <person name="Jogler M."/>
            <person name="Boedeker C."/>
            <person name="Pinto D."/>
            <person name="Vollmers J."/>
            <person name="Rivas-Marin E."/>
            <person name="Kohn T."/>
            <person name="Peeters S.H."/>
            <person name="Heuer A."/>
            <person name="Rast P."/>
            <person name="Oberbeckmann S."/>
            <person name="Bunk B."/>
            <person name="Jeske O."/>
            <person name="Meyerdierks A."/>
            <person name="Storesund J.E."/>
            <person name="Kallscheuer N."/>
            <person name="Luecker S."/>
            <person name="Lage O.M."/>
            <person name="Pohl T."/>
            <person name="Merkel B.J."/>
            <person name="Hornburger P."/>
            <person name="Mueller R.-W."/>
            <person name="Bruemmer F."/>
            <person name="Labrenz M."/>
            <person name="Spormann A.M."/>
            <person name="Op den Camp H."/>
            <person name="Overmann J."/>
            <person name="Amann R."/>
            <person name="Jetten M.S.M."/>
            <person name="Mascher T."/>
            <person name="Medema M.H."/>
            <person name="Devos D.P."/>
            <person name="Kaster A.-K."/>
            <person name="Ovreas L."/>
            <person name="Rohde M."/>
            <person name="Galperin M.Y."/>
            <person name="Jogler C."/>
        </authorList>
    </citation>
    <scope>NUCLEOTIDE SEQUENCE [LARGE SCALE GENOMIC DNA]</scope>
    <source>
        <strain evidence="2 3">HG15A2</strain>
    </source>
</reference>
<dbReference type="RefSeq" id="WP_145056981.1">
    <property type="nucleotide sequence ID" value="NZ_CP036263.1"/>
</dbReference>
<evidence type="ECO:0000313" key="3">
    <source>
        <dbReference type="Proteomes" id="UP000319852"/>
    </source>
</evidence>
<sequence precursor="true">MRVLFLAASLALLVTECRAALVLNDLTDYTNDFNFLNTTESENFWDNDRSTQSTSGTTPSGSPGWYWQDGVTSSFFYGTGIASSPGAYSFQSGVPGDLALGSYTDLDGSDTIEQVAWGIVLHNNTGSTISEVEVTYTGEQYRRAGAGLDSLTFSFQTSSAEITDLEPLNSAPTGWQSDPSLTFDAPLDPGSPPFYDPPLPTDTLTTSETLTSTLSVNLPAGHFLGLRWHDANITGSDAGLAIDDLTLSFTAVPEPSAFLFGGLICGVLGANHFSKRRR</sequence>
<accession>A0A517MQ28</accession>
<dbReference type="OrthoDB" id="199792at2"/>
<dbReference type="EMBL" id="CP036263">
    <property type="protein sequence ID" value="QDS96972.1"/>
    <property type="molecule type" value="Genomic_DNA"/>
</dbReference>
<evidence type="ECO:0000313" key="2">
    <source>
        <dbReference type="EMBL" id="QDS96972.1"/>
    </source>
</evidence>
<protein>
    <recommendedName>
        <fullName evidence="4">PEP-CTERM protein-sorting domain-containing protein</fullName>
    </recommendedName>
</protein>
<keyword evidence="3" id="KW-1185">Reference proteome</keyword>
<feature type="signal peptide" evidence="1">
    <location>
        <begin position="1"/>
        <end position="19"/>
    </location>
</feature>
<organism evidence="2 3">
    <name type="scientific">Adhaeretor mobilis</name>
    <dbReference type="NCBI Taxonomy" id="1930276"/>
    <lineage>
        <taxon>Bacteria</taxon>
        <taxon>Pseudomonadati</taxon>
        <taxon>Planctomycetota</taxon>
        <taxon>Planctomycetia</taxon>
        <taxon>Pirellulales</taxon>
        <taxon>Lacipirellulaceae</taxon>
        <taxon>Adhaeretor</taxon>
    </lineage>
</organism>
<evidence type="ECO:0000256" key="1">
    <source>
        <dbReference type="SAM" id="SignalP"/>
    </source>
</evidence>